<keyword evidence="10" id="KW-1185">Reference proteome</keyword>
<dbReference type="PANTHER" id="PTHR43386">
    <property type="entry name" value="OLIGOPEPTIDE TRANSPORT SYSTEM PERMEASE PROTEIN APPC"/>
    <property type="match status" value="1"/>
</dbReference>
<evidence type="ECO:0000313" key="9">
    <source>
        <dbReference type="EMBL" id="KAA0969624.1"/>
    </source>
</evidence>
<dbReference type="AlphaFoldDB" id="A0A5B0DS44"/>
<dbReference type="InterPro" id="IPR000515">
    <property type="entry name" value="MetI-like"/>
</dbReference>
<evidence type="ECO:0000256" key="5">
    <source>
        <dbReference type="ARBA" id="ARBA00022989"/>
    </source>
</evidence>
<keyword evidence="4 7" id="KW-0812">Transmembrane</keyword>
<evidence type="ECO:0000256" key="4">
    <source>
        <dbReference type="ARBA" id="ARBA00022692"/>
    </source>
</evidence>
<keyword evidence="5 7" id="KW-1133">Transmembrane helix</keyword>
<evidence type="ECO:0000256" key="6">
    <source>
        <dbReference type="ARBA" id="ARBA00023136"/>
    </source>
</evidence>
<sequence length="291" mass="30634">MVDVPVAPPVETRGTASALRAALGNPLAMVGIIGCGLLLLVAVFGPMLAPYDPIDQNILARFAAPSAAHWLGADEYGRDMLSRILYASRASIFIALSSVIISLVLGVALGILAAYHGGILDALLSELASLLLAFPTIVIGILVLVSLGPGSFNVVIALALSFVPRFIRLAKAEALVIMQRSFVEASRAAGARDVWIMFKHILPNVVGTAIVSGALWTATALRAEATLSFLGLGVPLPWPSWGNLVADGMPNMFSNPELVLFPCLAIVFAVIAFNILGDALRDYFDPHLAGR</sequence>
<feature type="transmembrane region" description="Helical" evidence="7">
    <location>
        <begin position="201"/>
        <end position="221"/>
    </location>
</feature>
<dbReference type="Pfam" id="PF12911">
    <property type="entry name" value="OppC_N"/>
    <property type="match status" value="1"/>
</dbReference>
<keyword evidence="3" id="KW-1003">Cell membrane</keyword>
<evidence type="ECO:0000256" key="3">
    <source>
        <dbReference type="ARBA" id="ARBA00022475"/>
    </source>
</evidence>
<evidence type="ECO:0000256" key="7">
    <source>
        <dbReference type="RuleBase" id="RU363032"/>
    </source>
</evidence>
<dbReference type="SUPFAM" id="SSF161098">
    <property type="entry name" value="MetI-like"/>
    <property type="match status" value="1"/>
</dbReference>
<evidence type="ECO:0000313" key="10">
    <source>
        <dbReference type="Proteomes" id="UP000324738"/>
    </source>
</evidence>
<protein>
    <submittedName>
        <fullName evidence="9">ABC transporter permease</fullName>
    </submittedName>
</protein>
<evidence type="ECO:0000256" key="1">
    <source>
        <dbReference type="ARBA" id="ARBA00004651"/>
    </source>
</evidence>
<organism evidence="9 10">
    <name type="scientific">Aureimonas fodinaquatilis</name>
    <dbReference type="NCBI Taxonomy" id="2565783"/>
    <lineage>
        <taxon>Bacteria</taxon>
        <taxon>Pseudomonadati</taxon>
        <taxon>Pseudomonadota</taxon>
        <taxon>Alphaproteobacteria</taxon>
        <taxon>Hyphomicrobiales</taxon>
        <taxon>Aurantimonadaceae</taxon>
        <taxon>Aureimonas</taxon>
    </lineage>
</organism>
<feature type="transmembrane region" description="Helical" evidence="7">
    <location>
        <begin position="90"/>
        <end position="115"/>
    </location>
</feature>
<accession>A0A5B0DS44</accession>
<dbReference type="InterPro" id="IPR050366">
    <property type="entry name" value="BP-dependent_transpt_permease"/>
</dbReference>
<dbReference type="OrthoDB" id="9766870at2"/>
<feature type="transmembrane region" description="Helical" evidence="7">
    <location>
        <begin position="258"/>
        <end position="276"/>
    </location>
</feature>
<dbReference type="Pfam" id="PF00528">
    <property type="entry name" value="BPD_transp_1"/>
    <property type="match status" value="1"/>
</dbReference>
<dbReference type="CDD" id="cd06261">
    <property type="entry name" value="TM_PBP2"/>
    <property type="match status" value="1"/>
</dbReference>
<comment type="caution">
    <text evidence="9">The sequence shown here is derived from an EMBL/GenBank/DDBJ whole genome shotgun (WGS) entry which is preliminary data.</text>
</comment>
<dbReference type="InterPro" id="IPR035906">
    <property type="entry name" value="MetI-like_sf"/>
</dbReference>
<dbReference type="Gene3D" id="1.10.3720.10">
    <property type="entry name" value="MetI-like"/>
    <property type="match status" value="1"/>
</dbReference>
<evidence type="ECO:0000256" key="2">
    <source>
        <dbReference type="ARBA" id="ARBA00022448"/>
    </source>
</evidence>
<dbReference type="GO" id="GO:0055085">
    <property type="term" value="P:transmembrane transport"/>
    <property type="evidence" value="ECO:0007669"/>
    <property type="project" value="InterPro"/>
</dbReference>
<name>A0A5B0DS44_9HYPH</name>
<feature type="transmembrane region" description="Helical" evidence="7">
    <location>
        <begin position="127"/>
        <end position="145"/>
    </location>
</feature>
<feature type="transmembrane region" description="Helical" evidence="7">
    <location>
        <begin position="27"/>
        <end position="49"/>
    </location>
</feature>
<evidence type="ECO:0000259" key="8">
    <source>
        <dbReference type="PROSITE" id="PS50928"/>
    </source>
</evidence>
<reference evidence="9 10" key="1">
    <citation type="submission" date="2019-08" db="EMBL/GenBank/DDBJ databases">
        <title>Aureimonas fodiniaquatilis sp. nov., isolated from a coal mine wastewater.</title>
        <authorList>
            <person name="Kim W."/>
        </authorList>
    </citation>
    <scope>NUCLEOTIDE SEQUENCE [LARGE SCALE GENOMIC DNA]</scope>
    <source>
        <strain evidence="9 10">CAU 1482</strain>
    </source>
</reference>
<keyword evidence="2 7" id="KW-0813">Transport</keyword>
<comment type="similarity">
    <text evidence="7">Belongs to the binding-protein-dependent transport system permease family.</text>
</comment>
<keyword evidence="6 7" id="KW-0472">Membrane</keyword>
<proteinExistence type="inferred from homology"/>
<gene>
    <name evidence="9" type="ORF">FPY71_13965</name>
</gene>
<dbReference type="RefSeq" id="WP_149300909.1">
    <property type="nucleotide sequence ID" value="NZ_VTWH01000003.1"/>
</dbReference>
<dbReference type="PROSITE" id="PS50928">
    <property type="entry name" value="ABC_TM1"/>
    <property type="match status" value="1"/>
</dbReference>
<comment type="subcellular location">
    <subcellularLocation>
        <location evidence="1 7">Cell membrane</location>
        <topology evidence="1 7">Multi-pass membrane protein</topology>
    </subcellularLocation>
</comment>
<dbReference type="Proteomes" id="UP000324738">
    <property type="component" value="Unassembled WGS sequence"/>
</dbReference>
<dbReference type="EMBL" id="VTWH01000003">
    <property type="protein sequence ID" value="KAA0969624.1"/>
    <property type="molecule type" value="Genomic_DNA"/>
</dbReference>
<dbReference type="InterPro" id="IPR025966">
    <property type="entry name" value="OppC_N"/>
</dbReference>
<feature type="domain" description="ABC transmembrane type-1" evidence="8">
    <location>
        <begin position="88"/>
        <end position="277"/>
    </location>
</feature>
<dbReference type="GO" id="GO:0005886">
    <property type="term" value="C:plasma membrane"/>
    <property type="evidence" value="ECO:0007669"/>
    <property type="project" value="UniProtKB-SubCell"/>
</dbReference>
<dbReference type="PANTHER" id="PTHR43386:SF25">
    <property type="entry name" value="PEPTIDE ABC TRANSPORTER PERMEASE PROTEIN"/>
    <property type="match status" value="1"/>
</dbReference>